<accession>A0A067RK46</accession>
<evidence type="ECO:0000256" key="1">
    <source>
        <dbReference type="SAM" id="SignalP"/>
    </source>
</evidence>
<evidence type="ECO:0000313" key="2">
    <source>
        <dbReference type="EMBL" id="KDR20986.1"/>
    </source>
</evidence>
<feature type="chain" id="PRO_5001648207" evidence="1">
    <location>
        <begin position="25"/>
        <end position="116"/>
    </location>
</feature>
<keyword evidence="3" id="KW-1185">Reference proteome</keyword>
<name>A0A067RK46_ZOONE</name>
<dbReference type="eggNOG" id="ENOG502SA2I">
    <property type="taxonomic scope" value="Eukaryota"/>
</dbReference>
<keyword evidence="1" id="KW-0732">Signal</keyword>
<dbReference type="InParanoid" id="A0A067RK46"/>
<feature type="signal peptide" evidence="1">
    <location>
        <begin position="1"/>
        <end position="24"/>
    </location>
</feature>
<protein>
    <submittedName>
        <fullName evidence="2">Uncharacterized protein</fullName>
    </submittedName>
</protein>
<dbReference type="AlphaFoldDB" id="A0A067RK46"/>
<reference evidence="2 3" key="1">
    <citation type="journal article" date="2014" name="Nat. Commun.">
        <title>Molecular traces of alternative social organization in a termite genome.</title>
        <authorList>
            <person name="Terrapon N."/>
            <person name="Li C."/>
            <person name="Robertson H.M."/>
            <person name="Ji L."/>
            <person name="Meng X."/>
            <person name="Booth W."/>
            <person name="Chen Z."/>
            <person name="Childers C.P."/>
            <person name="Glastad K.M."/>
            <person name="Gokhale K."/>
            <person name="Gowin J."/>
            <person name="Gronenberg W."/>
            <person name="Hermansen R.A."/>
            <person name="Hu H."/>
            <person name="Hunt B.G."/>
            <person name="Huylmans A.K."/>
            <person name="Khalil S.M."/>
            <person name="Mitchell R.D."/>
            <person name="Munoz-Torres M.C."/>
            <person name="Mustard J.A."/>
            <person name="Pan H."/>
            <person name="Reese J.T."/>
            <person name="Scharf M.E."/>
            <person name="Sun F."/>
            <person name="Vogel H."/>
            <person name="Xiao J."/>
            <person name="Yang W."/>
            <person name="Yang Z."/>
            <person name="Yang Z."/>
            <person name="Zhou J."/>
            <person name="Zhu J."/>
            <person name="Brent C.S."/>
            <person name="Elsik C.G."/>
            <person name="Goodisman M.A."/>
            <person name="Liberles D.A."/>
            <person name="Roe R.M."/>
            <person name="Vargo E.L."/>
            <person name="Vilcinskas A."/>
            <person name="Wang J."/>
            <person name="Bornberg-Bauer E."/>
            <person name="Korb J."/>
            <person name="Zhang G."/>
            <person name="Liebig J."/>
        </authorList>
    </citation>
    <scope>NUCLEOTIDE SEQUENCE [LARGE SCALE GENOMIC DNA]</scope>
    <source>
        <tissue evidence="2">Whole organism</tissue>
    </source>
</reference>
<gene>
    <name evidence="2" type="ORF">L798_04498</name>
</gene>
<organism evidence="2 3">
    <name type="scientific">Zootermopsis nevadensis</name>
    <name type="common">Dampwood termite</name>
    <dbReference type="NCBI Taxonomy" id="136037"/>
    <lineage>
        <taxon>Eukaryota</taxon>
        <taxon>Metazoa</taxon>
        <taxon>Ecdysozoa</taxon>
        <taxon>Arthropoda</taxon>
        <taxon>Hexapoda</taxon>
        <taxon>Insecta</taxon>
        <taxon>Pterygota</taxon>
        <taxon>Neoptera</taxon>
        <taxon>Polyneoptera</taxon>
        <taxon>Dictyoptera</taxon>
        <taxon>Blattodea</taxon>
        <taxon>Blattoidea</taxon>
        <taxon>Termitoidae</taxon>
        <taxon>Termopsidae</taxon>
        <taxon>Zootermopsis</taxon>
    </lineage>
</organism>
<evidence type="ECO:0000313" key="3">
    <source>
        <dbReference type="Proteomes" id="UP000027135"/>
    </source>
</evidence>
<dbReference type="EMBL" id="KK852575">
    <property type="protein sequence ID" value="KDR20986.1"/>
    <property type="molecule type" value="Genomic_DNA"/>
</dbReference>
<sequence>MDSHLRASAIVFAGMLLVCHLVSTDCAAVHSRRAVAETSPSVNLSLVKTCHSSTPCGWAVYVPFTRRVDYFMKNTCECPQGKACLRSDDDLSVSAYVYRCHEDTSQHGDVDDEHAS</sequence>
<dbReference type="Proteomes" id="UP000027135">
    <property type="component" value="Unassembled WGS sequence"/>
</dbReference>
<dbReference type="OrthoDB" id="6340809at2759"/>
<proteinExistence type="predicted"/>